<dbReference type="InterPro" id="IPR033762">
    <property type="entry name" value="MCM_OB"/>
</dbReference>
<dbReference type="SMART" id="SM00350">
    <property type="entry name" value="MCM"/>
    <property type="match status" value="1"/>
</dbReference>
<feature type="domain" description="MCM C-terminal AAA(+) ATPase" evidence="11">
    <location>
        <begin position="370"/>
        <end position="577"/>
    </location>
</feature>
<dbReference type="SMART" id="SM00382">
    <property type="entry name" value="AAA"/>
    <property type="match status" value="1"/>
</dbReference>
<dbReference type="eggNOG" id="KOG0480">
    <property type="taxonomic scope" value="Eukaryota"/>
</dbReference>
<dbReference type="CDD" id="cd22247">
    <property type="entry name" value="MCM8_WHD"/>
    <property type="match status" value="1"/>
</dbReference>
<dbReference type="Gene3D" id="2.40.50.140">
    <property type="entry name" value="Nucleic acid-binding proteins"/>
    <property type="match status" value="1"/>
</dbReference>
<keyword evidence="6" id="KW-0539">Nucleus</keyword>
<name>T1JGS4_STRMM</name>
<evidence type="ECO:0000256" key="4">
    <source>
        <dbReference type="ARBA" id="ARBA00022840"/>
    </source>
</evidence>
<feature type="compositionally biased region" description="Basic residues" evidence="10">
    <location>
        <begin position="12"/>
        <end position="21"/>
    </location>
</feature>
<dbReference type="GO" id="GO:0005524">
    <property type="term" value="F:ATP binding"/>
    <property type="evidence" value="ECO:0007669"/>
    <property type="project" value="UniProtKB-KW"/>
</dbReference>
<dbReference type="Pfam" id="PF17855">
    <property type="entry name" value="MCM_lid"/>
    <property type="match status" value="1"/>
</dbReference>
<dbReference type="Proteomes" id="UP000014500">
    <property type="component" value="Unassembled WGS sequence"/>
</dbReference>
<keyword evidence="5 9" id="KW-0238">DNA-binding</keyword>
<evidence type="ECO:0000256" key="9">
    <source>
        <dbReference type="RuleBase" id="RU004070"/>
    </source>
</evidence>
<accession>T1JGS4</accession>
<dbReference type="InterPro" id="IPR041562">
    <property type="entry name" value="MCM_lid"/>
</dbReference>
<evidence type="ECO:0000256" key="3">
    <source>
        <dbReference type="ARBA" id="ARBA00022741"/>
    </source>
</evidence>
<dbReference type="InterPro" id="IPR027417">
    <property type="entry name" value="P-loop_NTPase"/>
</dbReference>
<dbReference type="Gene3D" id="3.40.50.300">
    <property type="entry name" value="P-loop containing nucleotide triphosphate hydrolases"/>
    <property type="match status" value="1"/>
</dbReference>
<reference evidence="12" key="2">
    <citation type="submission" date="2015-02" db="UniProtKB">
        <authorList>
            <consortium name="EnsemblMetazoa"/>
        </authorList>
    </citation>
    <scope>IDENTIFICATION</scope>
</reference>
<evidence type="ECO:0000313" key="12">
    <source>
        <dbReference type="EnsemblMetazoa" id="SMAR013048-PA"/>
    </source>
</evidence>
<feature type="compositionally biased region" description="Low complexity" evidence="10">
    <location>
        <begin position="1"/>
        <end position="11"/>
    </location>
</feature>
<dbReference type="PhylomeDB" id="T1JGS4"/>
<dbReference type="SUPFAM" id="SSF52540">
    <property type="entry name" value="P-loop containing nucleoside triphosphate hydrolases"/>
    <property type="match status" value="1"/>
</dbReference>
<evidence type="ECO:0000256" key="2">
    <source>
        <dbReference type="ARBA" id="ARBA00008010"/>
    </source>
</evidence>
<keyword evidence="13" id="KW-1185">Reference proteome</keyword>
<reference evidence="13" key="1">
    <citation type="submission" date="2011-05" db="EMBL/GenBank/DDBJ databases">
        <authorList>
            <person name="Richards S.R."/>
            <person name="Qu J."/>
            <person name="Jiang H."/>
            <person name="Jhangiani S.N."/>
            <person name="Agravi P."/>
            <person name="Goodspeed R."/>
            <person name="Gross S."/>
            <person name="Mandapat C."/>
            <person name="Jackson L."/>
            <person name="Mathew T."/>
            <person name="Pu L."/>
            <person name="Thornton R."/>
            <person name="Saada N."/>
            <person name="Wilczek-Boney K.B."/>
            <person name="Lee S."/>
            <person name="Kovar C."/>
            <person name="Wu Y."/>
            <person name="Scherer S.E."/>
            <person name="Worley K.C."/>
            <person name="Muzny D.M."/>
            <person name="Gibbs R."/>
        </authorList>
    </citation>
    <scope>NUCLEOTIDE SEQUENCE</scope>
    <source>
        <strain evidence="13">Brora</strain>
    </source>
</reference>
<evidence type="ECO:0000313" key="13">
    <source>
        <dbReference type="Proteomes" id="UP000014500"/>
    </source>
</evidence>
<dbReference type="PANTHER" id="PTHR11630:SF47">
    <property type="entry name" value="DNA HELICASE MCM8"/>
    <property type="match status" value="1"/>
</dbReference>
<protein>
    <recommendedName>
        <fullName evidence="7">DNA helicase MCM8</fullName>
    </recommendedName>
    <alternativeName>
        <fullName evidence="8">Minichromosome maintenance 8</fullName>
    </alternativeName>
</protein>
<dbReference type="GO" id="GO:0042555">
    <property type="term" value="C:MCM complex"/>
    <property type="evidence" value="ECO:0007669"/>
    <property type="project" value="TreeGrafter"/>
</dbReference>
<dbReference type="Pfam" id="PF25051">
    <property type="entry name" value="WHD_MCM8"/>
    <property type="match status" value="1"/>
</dbReference>
<evidence type="ECO:0000256" key="5">
    <source>
        <dbReference type="ARBA" id="ARBA00023125"/>
    </source>
</evidence>
<keyword evidence="3 9" id="KW-0547">Nucleotide-binding</keyword>
<evidence type="ECO:0000259" key="11">
    <source>
        <dbReference type="PROSITE" id="PS50051"/>
    </source>
</evidence>
<dbReference type="Pfam" id="PF00493">
    <property type="entry name" value="MCM"/>
    <property type="match status" value="1"/>
</dbReference>
<evidence type="ECO:0000256" key="6">
    <source>
        <dbReference type="ARBA" id="ARBA00023242"/>
    </source>
</evidence>
<sequence length="806" mass="89055">MNDGRSFSRGNYRGRRFRGRGRGNFLNRRQKVKVSEEKVLDDLANPFRGWDSYFPNERYGLDNEIGKNVELISRYLSKKTNISRVKAEVELRGSFVMDVKDLSSDAEIARVWPSFVADANDSPRVVLSTCGLAMHHLLTREAEKEWRVDAYEDGEAAAQTGPPVPFVFARLVGFEPLLPFKNLKATCFGKLVSIKGTVTRASNVKMQCAKLAFKCCTCFEIQVKELTDGLYNLPTHCSENCKGRMFSRDFSSDLTKTIDWQTIKIQEMLIDNERETGRIPRTIECELTNDLVDSCIPGDVVIVSGIVKTRSEAEVGKKLLNSTYTLYVDAVSVTCCAGGKSAKESTDRVGQHFSMRDYYAVREIQEEANLFRLIVASLCPAIYGHDMVKAGLVLALFGGTPMYADDNNRITIRGDAHVLVVGDPGLGKSQLLQACANVAPRSVYVCGNATTAAGLTATICRGSSDADYTLEAGALALADQGCCCIDEFDKMRSQHDALLEAMEQQSISIAKAAIVCSLKARTTILAAANPVGGHYDAAKSVANNLKLADGLLSRFDLVFILLDKPDEEWDNLLSEHILAMHAGQDTDLGVSRGRAATATAAATAAGGEGQHSLREKLKFRKGEQIDHIPHQLLRKYIAYAKMYVQCKLTPEAGKIVQDFYMELRAGNRFDVDSTPVTTRQLESLVRLAEARAKVELRENVTAEDARDVVEIMKCSFMDTRCEDDGVLCSQPTQSGSRLSGRSKNKAFIAALDKIAERTANSLFTEQQMRAVAQDMKLGNFENLLDTLNNQNYLLKKGPRVYKLLTK</sequence>
<dbReference type="GO" id="GO:0017116">
    <property type="term" value="F:single-stranded DNA helicase activity"/>
    <property type="evidence" value="ECO:0007669"/>
    <property type="project" value="TreeGrafter"/>
</dbReference>
<evidence type="ECO:0000256" key="1">
    <source>
        <dbReference type="ARBA" id="ARBA00004123"/>
    </source>
</evidence>
<evidence type="ECO:0000256" key="8">
    <source>
        <dbReference type="ARBA" id="ARBA00042306"/>
    </source>
</evidence>
<dbReference type="InterPro" id="IPR012340">
    <property type="entry name" value="NA-bd_OB-fold"/>
</dbReference>
<dbReference type="STRING" id="126957.T1JGS4"/>
<keyword evidence="4 9" id="KW-0067">ATP-binding</keyword>
<dbReference type="Gene3D" id="2.20.28.10">
    <property type="match status" value="1"/>
</dbReference>
<dbReference type="PRINTS" id="PR01657">
    <property type="entry name" value="MCMFAMILY"/>
</dbReference>
<dbReference type="InterPro" id="IPR056875">
    <property type="entry name" value="MCM8/REC_WHD"/>
</dbReference>
<comment type="subcellular location">
    <subcellularLocation>
        <location evidence="1">Nucleus</location>
    </subcellularLocation>
</comment>
<comment type="similarity">
    <text evidence="2 9">Belongs to the MCM family.</text>
</comment>
<dbReference type="GO" id="GO:0003697">
    <property type="term" value="F:single-stranded DNA binding"/>
    <property type="evidence" value="ECO:0007669"/>
    <property type="project" value="TreeGrafter"/>
</dbReference>
<dbReference type="SUPFAM" id="SSF50249">
    <property type="entry name" value="Nucleic acid-binding proteins"/>
    <property type="match status" value="1"/>
</dbReference>
<proteinExistence type="inferred from homology"/>
<dbReference type="EMBL" id="JH432211">
    <property type="status" value="NOT_ANNOTATED_CDS"/>
    <property type="molecule type" value="Genomic_DNA"/>
</dbReference>
<dbReference type="Pfam" id="PF26065">
    <property type="entry name" value="MCM8_N"/>
    <property type="match status" value="1"/>
</dbReference>
<dbReference type="PANTHER" id="PTHR11630">
    <property type="entry name" value="DNA REPLICATION LICENSING FACTOR MCM FAMILY MEMBER"/>
    <property type="match status" value="1"/>
</dbReference>
<feature type="region of interest" description="Disordered" evidence="10">
    <location>
        <begin position="1"/>
        <end position="21"/>
    </location>
</feature>
<dbReference type="InterPro" id="IPR001208">
    <property type="entry name" value="MCM_dom"/>
</dbReference>
<dbReference type="OMA" id="THTVDWQ"/>
<evidence type="ECO:0000256" key="7">
    <source>
        <dbReference type="ARBA" id="ARBA00041084"/>
    </source>
</evidence>
<dbReference type="PROSITE" id="PS50051">
    <property type="entry name" value="MCM_2"/>
    <property type="match status" value="1"/>
</dbReference>
<dbReference type="AlphaFoldDB" id="T1JGS4"/>
<dbReference type="InterPro" id="IPR031327">
    <property type="entry name" value="MCM"/>
</dbReference>
<dbReference type="HOGENOM" id="CLU_000995_7_2_1"/>
<dbReference type="InterPro" id="IPR058767">
    <property type="entry name" value="MCM8_N"/>
</dbReference>
<dbReference type="InterPro" id="IPR003593">
    <property type="entry name" value="AAA+_ATPase"/>
</dbReference>
<dbReference type="CDD" id="cd17759">
    <property type="entry name" value="MCM8"/>
    <property type="match status" value="1"/>
</dbReference>
<dbReference type="GO" id="GO:0006310">
    <property type="term" value="P:DNA recombination"/>
    <property type="evidence" value="ECO:0007669"/>
    <property type="project" value="UniProtKB-ARBA"/>
</dbReference>
<dbReference type="GO" id="GO:0005634">
    <property type="term" value="C:nucleus"/>
    <property type="evidence" value="ECO:0007669"/>
    <property type="project" value="UniProtKB-SubCell"/>
</dbReference>
<organism evidence="12 13">
    <name type="scientific">Strigamia maritima</name>
    <name type="common">European centipede</name>
    <name type="synonym">Geophilus maritimus</name>
    <dbReference type="NCBI Taxonomy" id="126957"/>
    <lineage>
        <taxon>Eukaryota</taxon>
        <taxon>Metazoa</taxon>
        <taxon>Ecdysozoa</taxon>
        <taxon>Arthropoda</taxon>
        <taxon>Myriapoda</taxon>
        <taxon>Chilopoda</taxon>
        <taxon>Pleurostigmophora</taxon>
        <taxon>Geophilomorpha</taxon>
        <taxon>Linotaeniidae</taxon>
        <taxon>Strigamia</taxon>
    </lineage>
</organism>
<dbReference type="EnsemblMetazoa" id="SMAR013048-RA">
    <property type="protein sequence ID" value="SMAR013048-PA"/>
    <property type="gene ID" value="SMAR013048"/>
</dbReference>
<evidence type="ECO:0000256" key="10">
    <source>
        <dbReference type="SAM" id="MobiDB-lite"/>
    </source>
</evidence>
<dbReference type="Pfam" id="PF17207">
    <property type="entry name" value="MCM_OB"/>
    <property type="match status" value="1"/>
</dbReference>